<organism evidence="2 3">
    <name type="scientific">Streptomyces angustmyceticus</name>
    <dbReference type="NCBI Taxonomy" id="285578"/>
    <lineage>
        <taxon>Bacteria</taxon>
        <taxon>Bacillati</taxon>
        <taxon>Actinomycetota</taxon>
        <taxon>Actinomycetes</taxon>
        <taxon>Kitasatosporales</taxon>
        <taxon>Streptomycetaceae</taxon>
        <taxon>Streptomyces</taxon>
    </lineage>
</organism>
<dbReference type="EMBL" id="BLAG01000004">
    <property type="protein sequence ID" value="GES27910.1"/>
    <property type="molecule type" value="Genomic_DNA"/>
</dbReference>
<reference evidence="2 3" key="1">
    <citation type="submission" date="2019-10" db="EMBL/GenBank/DDBJ databases">
        <title>Whole genome shotgun sequence of Streptomyces angustmyceticus NBRC 3934.</title>
        <authorList>
            <person name="Hosoyama A."/>
            <person name="Ichikawa N."/>
            <person name="Kimura A."/>
            <person name="Kitahashi Y."/>
            <person name="Komaki H."/>
            <person name="Uohara A."/>
        </authorList>
    </citation>
    <scope>NUCLEOTIDE SEQUENCE [LARGE SCALE GENOMIC DNA]</scope>
    <source>
        <strain evidence="2 3">NBRC 3934</strain>
    </source>
</reference>
<sequence length="49" mass="5610">MNKKLAAAIDRDNQREEAGMHADDRETCWTHQSWAADCEDDHTPRPTGK</sequence>
<gene>
    <name evidence="2" type="ORF">San01_03970</name>
</gene>
<accession>A0A5J4L8V1</accession>
<protein>
    <submittedName>
        <fullName evidence="2">Uncharacterized protein</fullName>
    </submittedName>
</protein>
<comment type="caution">
    <text evidence="2">The sequence shown here is derived from an EMBL/GenBank/DDBJ whole genome shotgun (WGS) entry which is preliminary data.</text>
</comment>
<dbReference type="AlphaFoldDB" id="A0A5J4L8V1"/>
<dbReference type="Proteomes" id="UP000325598">
    <property type="component" value="Unassembled WGS sequence"/>
</dbReference>
<dbReference type="RefSeq" id="WP_167392794.1">
    <property type="nucleotide sequence ID" value="NZ_BLAG01000004.1"/>
</dbReference>
<feature type="compositionally biased region" description="Basic and acidic residues" evidence="1">
    <location>
        <begin position="9"/>
        <end position="25"/>
    </location>
</feature>
<evidence type="ECO:0000313" key="2">
    <source>
        <dbReference type="EMBL" id="GES27910.1"/>
    </source>
</evidence>
<dbReference type="GeneID" id="96749695"/>
<name>A0A5J4L8V1_9ACTN</name>
<feature type="region of interest" description="Disordered" evidence="1">
    <location>
        <begin position="1"/>
        <end position="25"/>
    </location>
</feature>
<evidence type="ECO:0000313" key="3">
    <source>
        <dbReference type="Proteomes" id="UP000325598"/>
    </source>
</evidence>
<keyword evidence="3" id="KW-1185">Reference proteome</keyword>
<evidence type="ECO:0000256" key="1">
    <source>
        <dbReference type="SAM" id="MobiDB-lite"/>
    </source>
</evidence>
<proteinExistence type="predicted"/>